<dbReference type="EMBL" id="KQ414775">
    <property type="protein sequence ID" value="KOC61297.1"/>
    <property type="molecule type" value="Genomic_DNA"/>
</dbReference>
<keyword evidence="3" id="KW-1185">Reference proteome</keyword>
<reference evidence="2 3" key="1">
    <citation type="submission" date="2015-07" db="EMBL/GenBank/DDBJ databases">
        <title>The genome of Habropoda laboriosa.</title>
        <authorList>
            <person name="Pan H."/>
            <person name="Kapheim K."/>
        </authorList>
    </citation>
    <scope>NUCLEOTIDE SEQUENCE [LARGE SCALE GENOMIC DNA]</scope>
    <source>
        <strain evidence="2">0110345459</strain>
    </source>
</reference>
<feature type="compositionally biased region" description="Basic and acidic residues" evidence="1">
    <location>
        <begin position="1"/>
        <end position="20"/>
    </location>
</feature>
<organism evidence="2 3">
    <name type="scientific">Habropoda laboriosa</name>
    <dbReference type="NCBI Taxonomy" id="597456"/>
    <lineage>
        <taxon>Eukaryota</taxon>
        <taxon>Metazoa</taxon>
        <taxon>Ecdysozoa</taxon>
        <taxon>Arthropoda</taxon>
        <taxon>Hexapoda</taxon>
        <taxon>Insecta</taxon>
        <taxon>Pterygota</taxon>
        <taxon>Neoptera</taxon>
        <taxon>Endopterygota</taxon>
        <taxon>Hymenoptera</taxon>
        <taxon>Apocrita</taxon>
        <taxon>Aculeata</taxon>
        <taxon>Apoidea</taxon>
        <taxon>Anthophila</taxon>
        <taxon>Apidae</taxon>
        <taxon>Habropoda</taxon>
    </lineage>
</organism>
<protein>
    <submittedName>
        <fullName evidence="2">Uncharacterized protein</fullName>
    </submittedName>
</protein>
<dbReference type="AlphaFoldDB" id="A0A0L7QRP8"/>
<accession>A0A0L7QRP8</accession>
<name>A0A0L7QRP8_9HYME</name>
<evidence type="ECO:0000313" key="2">
    <source>
        <dbReference type="EMBL" id="KOC61297.1"/>
    </source>
</evidence>
<feature type="region of interest" description="Disordered" evidence="1">
    <location>
        <begin position="1"/>
        <end position="22"/>
    </location>
</feature>
<evidence type="ECO:0000256" key="1">
    <source>
        <dbReference type="SAM" id="MobiDB-lite"/>
    </source>
</evidence>
<dbReference type="Proteomes" id="UP000053825">
    <property type="component" value="Unassembled WGS sequence"/>
</dbReference>
<sequence>MGRIGEERKRNDERVRKGRETGNGFDARIERKLCLSGLYHGVYSLSLSGGMEKS</sequence>
<proteinExistence type="predicted"/>
<evidence type="ECO:0000313" key="3">
    <source>
        <dbReference type="Proteomes" id="UP000053825"/>
    </source>
</evidence>
<gene>
    <name evidence="2" type="ORF">WH47_06121</name>
</gene>